<sequence>MEAIARPLSVRTLFNLSCKSQLQGAPYSKTCSALRGAATLPLFRPPPPNPFAGSLASNFQTMAEQRSRITLPPFAAPQKSSGAATKESDKVQNADNGALASGEPKKEPVPGKDFPAHLFPYPEGYADVSLERILNMPQLQRAVAAYVKEASAAAIKEKGAFTVVLSGGSLVKGLSSLIGMKGIDWSKWHVFWADERVVKLTDPDSNYKLATDEFLSKVDIPDNQIYALNDTLGAKAAAADYEKVLKNLPRDVLPLSKGDQYPRFDLILLGIGPDGHIASLFPNHPLVGERAKWVAHITDSPKPPPQRITLTLPVINSAKQVAFVVTGQGKAEVLQRILEVSALPGALPAQLVRPTDGSVTWFADLAATAELNSEAWADAKKFPRNAL</sequence>
<keyword evidence="9" id="KW-1185">Reference proteome</keyword>
<dbReference type="InterPro" id="IPR037171">
    <property type="entry name" value="NagB/RpiA_transferase-like"/>
</dbReference>
<reference evidence="8 9" key="1">
    <citation type="journal article" date="2014" name="Nat. Commun.">
        <title>Klebsormidium flaccidum genome reveals primary factors for plant terrestrial adaptation.</title>
        <authorList>
            <person name="Hori K."/>
            <person name="Maruyama F."/>
            <person name="Fujisawa T."/>
            <person name="Togashi T."/>
            <person name="Yamamoto N."/>
            <person name="Seo M."/>
            <person name="Sato S."/>
            <person name="Yamada T."/>
            <person name="Mori H."/>
            <person name="Tajima N."/>
            <person name="Moriyama T."/>
            <person name="Ikeuchi M."/>
            <person name="Watanabe M."/>
            <person name="Wada H."/>
            <person name="Kobayashi K."/>
            <person name="Saito M."/>
            <person name="Masuda T."/>
            <person name="Sasaki-Sekimoto Y."/>
            <person name="Mashiguchi K."/>
            <person name="Awai K."/>
            <person name="Shimojima M."/>
            <person name="Masuda S."/>
            <person name="Iwai M."/>
            <person name="Nobusawa T."/>
            <person name="Narise T."/>
            <person name="Kondo S."/>
            <person name="Saito H."/>
            <person name="Sato R."/>
            <person name="Murakawa M."/>
            <person name="Ihara Y."/>
            <person name="Oshima-Yamada Y."/>
            <person name="Ohtaka K."/>
            <person name="Satoh M."/>
            <person name="Sonobe K."/>
            <person name="Ishii M."/>
            <person name="Ohtani R."/>
            <person name="Kanamori-Sato M."/>
            <person name="Honoki R."/>
            <person name="Miyazaki D."/>
            <person name="Mochizuki H."/>
            <person name="Umetsu J."/>
            <person name="Higashi K."/>
            <person name="Shibata D."/>
            <person name="Kamiya Y."/>
            <person name="Sato N."/>
            <person name="Nakamura Y."/>
            <person name="Tabata S."/>
            <person name="Ida S."/>
            <person name="Kurokawa K."/>
            <person name="Ohta H."/>
        </authorList>
    </citation>
    <scope>NUCLEOTIDE SEQUENCE [LARGE SCALE GENOMIC DNA]</scope>
    <source>
        <strain evidence="8 9">NIES-2285</strain>
    </source>
</reference>
<dbReference type="GO" id="GO:0005975">
    <property type="term" value="P:carbohydrate metabolic process"/>
    <property type="evidence" value="ECO:0007669"/>
    <property type="project" value="InterPro"/>
</dbReference>
<evidence type="ECO:0000313" key="9">
    <source>
        <dbReference type="Proteomes" id="UP000054558"/>
    </source>
</evidence>
<evidence type="ECO:0000313" key="8">
    <source>
        <dbReference type="EMBL" id="GAQ91586.1"/>
    </source>
</evidence>
<dbReference type="OMA" id="YDKIVDW"/>
<dbReference type="PANTHER" id="PTHR11054">
    <property type="entry name" value="6-PHOSPHOGLUCONOLACTONASE"/>
    <property type="match status" value="1"/>
</dbReference>
<dbReference type="Gene3D" id="3.40.50.1360">
    <property type="match status" value="1"/>
</dbReference>
<evidence type="ECO:0000259" key="7">
    <source>
        <dbReference type="Pfam" id="PF01182"/>
    </source>
</evidence>
<dbReference type="Pfam" id="PF01182">
    <property type="entry name" value="Glucosamine_iso"/>
    <property type="match status" value="1"/>
</dbReference>
<proteinExistence type="inferred from homology"/>
<dbReference type="CDD" id="cd01400">
    <property type="entry name" value="6PGL"/>
    <property type="match status" value="1"/>
</dbReference>
<dbReference type="GO" id="GO:0005829">
    <property type="term" value="C:cytosol"/>
    <property type="evidence" value="ECO:0000318"/>
    <property type="project" value="GO_Central"/>
</dbReference>
<dbReference type="UniPathway" id="UPA00115"/>
<keyword evidence="5" id="KW-0378">Hydrolase</keyword>
<dbReference type="InterPro" id="IPR005900">
    <property type="entry name" value="6-phosphogluconolactonase_DevB"/>
</dbReference>
<comment type="pathway">
    <text evidence="2">Carbohydrate degradation; pentose phosphate pathway; D-ribulose 5-phosphate from D-glucose 6-phosphate (oxidative stage): step 2/3.</text>
</comment>
<comment type="catalytic activity">
    <reaction evidence="1">
        <text>6-phospho-D-glucono-1,5-lactone + H2O = 6-phospho-D-gluconate + H(+)</text>
        <dbReference type="Rhea" id="RHEA:12556"/>
        <dbReference type="ChEBI" id="CHEBI:15377"/>
        <dbReference type="ChEBI" id="CHEBI:15378"/>
        <dbReference type="ChEBI" id="CHEBI:57955"/>
        <dbReference type="ChEBI" id="CHEBI:58759"/>
        <dbReference type="EC" id="3.1.1.31"/>
    </reaction>
</comment>
<dbReference type="Proteomes" id="UP000054558">
    <property type="component" value="Unassembled WGS sequence"/>
</dbReference>
<gene>
    <name evidence="8" type="ORF">KFL_008120050</name>
</gene>
<dbReference type="GO" id="GO:0009051">
    <property type="term" value="P:pentose-phosphate shunt, oxidative branch"/>
    <property type="evidence" value="ECO:0000318"/>
    <property type="project" value="GO_Central"/>
</dbReference>
<accession>A0A1Y1IS64</accession>
<feature type="domain" description="Glucosamine/galactosamine-6-phosphate isomerase" evidence="7">
    <location>
        <begin position="138"/>
        <end position="361"/>
    </location>
</feature>
<dbReference type="FunFam" id="3.40.50.1360:FF:000005">
    <property type="entry name" value="6-phosphogluconolactonase"/>
    <property type="match status" value="1"/>
</dbReference>
<dbReference type="STRING" id="105231.A0A1Y1IS64"/>
<name>A0A1Y1IS64_KLENI</name>
<comment type="similarity">
    <text evidence="3">Belongs to the glucosamine/galactosamine-6-phosphate isomerase family. 6-phosphogluconolactonase subfamily.</text>
</comment>
<dbReference type="InterPro" id="IPR039104">
    <property type="entry name" value="6PGL"/>
</dbReference>
<organism evidence="8 9">
    <name type="scientific">Klebsormidium nitens</name>
    <name type="common">Green alga</name>
    <name type="synonym">Ulothrix nitens</name>
    <dbReference type="NCBI Taxonomy" id="105231"/>
    <lineage>
        <taxon>Eukaryota</taxon>
        <taxon>Viridiplantae</taxon>
        <taxon>Streptophyta</taxon>
        <taxon>Klebsormidiophyceae</taxon>
        <taxon>Klebsormidiales</taxon>
        <taxon>Klebsormidiaceae</taxon>
        <taxon>Klebsormidium</taxon>
    </lineage>
</organism>
<dbReference type="EMBL" id="DF237761">
    <property type="protein sequence ID" value="GAQ91586.1"/>
    <property type="molecule type" value="Genomic_DNA"/>
</dbReference>
<dbReference type="OrthoDB" id="432544at2759"/>
<dbReference type="SUPFAM" id="SSF100950">
    <property type="entry name" value="NagB/RpiA/CoA transferase-like"/>
    <property type="match status" value="1"/>
</dbReference>
<dbReference type="NCBIfam" id="TIGR01198">
    <property type="entry name" value="pgl"/>
    <property type="match status" value="1"/>
</dbReference>
<protein>
    <recommendedName>
        <fullName evidence="4">6-phosphogluconolactonase</fullName>
        <ecNumber evidence="4">3.1.1.31</ecNumber>
    </recommendedName>
</protein>
<dbReference type="EC" id="3.1.1.31" evidence="4"/>
<feature type="region of interest" description="Disordered" evidence="6">
    <location>
        <begin position="73"/>
        <end position="112"/>
    </location>
</feature>
<dbReference type="GO" id="GO:0017057">
    <property type="term" value="F:6-phosphogluconolactonase activity"/>
    <property type="evidence" value="ECO:0000318"/>
    <property type="project" value="GO_Central"/>
</dbReference>
<dbReference type="PANTHER" id="PTHR11054:SF22">
    <property type="entry name" value="6-PHOSPHOGLUCONOLACTONASE 3, CHLOROPLASTIC"/>
    <property type="match status" value="1"/>
</dbReference>
<evidence type="ECO:0000256" key="3">
    <source>
        <dbReference type="ARBA" id="ARBA00010662"/>
    </source>
</evidence>
<dbReference type="InterPro" id="IPR006148">
    <property type="entry name" value="Glc/Gal-6P_isomerase"/>
</dbReference>
<evidence type="ECO:0000256" key="4">
    <source>
        <dbReference type="ARBA" id="ARBA00013198"/>
    </source>
</evidence>
<evidence type="ECO:0000256" key="6">
    <source>
        <dbReference type="SAM" id="MobiDB-lite"/>
    </source>
</evidence>
<evidence type="ECO:0000256" key="5">
    <source>
        <dbReference type="ARBA" id="ARBA00022801"/>
    </source>
</evidence>
<evidence type="ECO:0000256" key="1">
    <source>
        <dbReference type="ARBA" id="ARBA00000832"/>
    </source>
</evidence>
<evidence type="ECO:0000256" key="2">
    <source>
        <dbReference type="ARBA" id="ARBA00004961"/>
    </source>
</evidence>
<dbReference type="AlphaFoldDB" id="A0A1Y1IS64"/>